<sequence>MASLDQSSISSAPTESSSSLAENVLSHGVPSPVSTCSAKSTATSIQKLPTELIFHIVDYVDSSDLHKLNLTCKAFHTAIQHQRWRHVRLDKSPGHLPNMIRNLISLAEKPESLHCFHHCGPEAPNQMSQTYGVSAAAVESSRPNPKELTSQFIQVLNFLGNKVNCPRLSHLTVDGSGLDVVQLGEIEKPSSTDINPIDIDSLRLISSNICNSTVPYGIINHCVNLLAVGVSHIPVEWRWNLKTVRKLQLFVHGDSTDLSKFDTGLDLPVLEWLYIDGCDEIFNYPVQAAMRERARYLSKVCPLLKRLAFTWCADGLRDPRMSRADPSDYTTRSTARYFFEEIPHLELVTFRMRLPKVVEIEKVGDELVQTERDTVKEPREDGWPDICP</sequence>
<dbReference type="InterPro" id="IPR032675">
    <property type="entry name" value="LRR_dom_sf"/>
</dbReference>
<reference evidence="3 4" key="1">
    <citation type="submission" date="2015-09" db="EMBL/GenBank/DDBJ databases">
        <title>Host preference determinants of Valsa canker pathogens revealed by comparative genomics.</title>
        <authorList>
            <person name="Yin Z."/>
            <person name="Huang L."/>
        </authorList>
    </citation>
    <scope>NUCLEOTIDE SEQUENCE [LARGE SCALE GENOMIC DNA]</scope>
    <source>
        <strain evidence="3 4">SXYLt</strain>
    </source>
</reference>
<dbReference type="InterPro" id="IPR036047">
    <property type="entry name" value="F-box-like_dom_sf"/>
</dbReference>
<dbReference type="Proteomes" id="UP000285146">
    <property type="component" value="Unassembled WGS sequence"/>
</dbReference>
<accession>A0A423XGR8</accession>
<dbReference type="InterPro" id="IPR001810">
    <property type="entry name" value="F-box_dom"/>
</dbReference>
<dbReference type="InParanoid" id="A0A423XGR8"/>
<proteinExistence type="predicted"/>
<dbReference type="SMART" id="SM00256">
    <property type="entry name" value="FBOX"/>
    <property type="match status" value="1"/>
</dbReference>
<comment type="caution">
    <text evidence="3">The sequence shown here is derived from an EMBL/GenBank/DDBJ whole genome shotgun (WGS) entry which is preliminary data.</text>
</comment>
<evidence type="ECO:0000313" key="4">
    <source>
        <dbReference type="Proteomes" id="UP000285146"/>
    </source>
</evidence>
<dbReference type="EMBL" id="LKEB01000009">
    <property type="protein sequence ID" value="ROW15484.1"/>
    <property type="molecule type" value="Genomic_DNA"/>
</dbReference>
<dbReference type="AlphaFoldDB" id="A0A423XGR8"/>
<feature type="region of interest" description="Disordered" evidence="1">
    <location>
        <begin position="1"/>
        <end position="23"/>
    </location>
</feature>
<dbReference type="OrthoDB" id="1740265at2759"/>
<dbReference type="CDD" id="cd09917">
    <property type="entry name" value="F-box_SF"/>
    <property type="match status" value="1"/>
</dbReference>
<gene>
    <name evidence="3" type="ORF">VPNG_02406</name>
</gene>
<name>A0A423XGR8_9PEZI</name>
<dbReference type="SUPFAM" id="SSF81383">
    <property type="entry name" value="F-box domain"/>
    <property type="match status" value="1"/>
</dbReference>
<organism evidence="3 4">
    <name type="scientific">Cytospora leucostoma</name>
    <dbReference type="NCBI Taxonomy" id="1230097"/>
    <lineage>
        <taxon>Eukaryota</taxon>
        <taxon>Fungi</taxon>
        <taxon>Dikarya</taxon>
        <taxon>Ascomycota</taxon>
        <taxon>Pezizomycotina</taxon>
        <taxon>Sordariomycetes</taxon>
        <taxon>Sordariomycetidae</taxon>
        <taxon>Diaporthales</taxon>
        <taxon>Cytosporaceae</taxon>
        <taxon>Cytospora</taxon>
    </lineage>
</organism>
<dbReference type="PROSITE" id="PS50181">
    <property type="entry name" value="FBOX"/>
    <property type="match status" value="1"/>
</dbReference>
<dbReference type="Gene3D" id="3.80.10.10">
    <property type="entry name" value="Ribonuclease Inhibitor"/>
    <property type="match status" value="1"/>
</dbReference>
<feature type="compositionally biased region" description="Low complexity" evidence="1">
    <location>
        <begin position="7"/>
        <end position="19"/>
    </location>
</feature>
<evidence type="ECO:0000259" key="2">
    <source>
        <dbReference type="PROSITE" id="PS50181"/>
    </source>
</evidence>
<keyword evidence="4" id="KW-1185">Reference proteome</keyword>
<protein>
    <recommendedName>
        <fullName evidence="2">F-box domain-containing protein</fullName>
    </recommendedName>
</protein>
<evidence type="ECO:0000313" key="3">
    <source>
        <dbReference type="EMBL" id="ROW15484.1"/>
    </source>
</evidence>
<evidence type="ECO:0000256" key="1">
    <source>
        <dbReference type="SAM" id="MobiDB-lite"/>
    </source>
</evidence>
<dbReference type="Pfam" id="PF12937">
    <property type="entry name" value="F-box-like"/>
    <property type="match status" value="1"/>
</dbReference>
<feature type="domain" description="F-box" evidence="2">
    <location>
        <begin position="42"/>
        <end position="87"/>
    </location>
</feature>